<accession>A0A921P1X2</accession>
<dbReference type="AlphaFoldDB" id="A0A921P1X2"/>
<dbReference type="NCBIfam" id="TIGR01901">
    <property type="entry name" value="adhes_NPXG"/>
    <property type="match status" value="1"/>
</dbReference>
<dbReference type="RefSeq" id="WP_162125556.1">
    <property type="nucleotide sequence ID" value="NZ_PDWK01000116.1"/>
</dbReference>
<organism evidence="6 7">
    <name type="scientific">Pseudoxanthomonas taiwanensis</name>
    <dbReference type="NCBI Taxonomy" id="176598"/>
    <lineage>
        <taxon>Bacteria</taxon>
        <taxon>Pseudomonadati</taxon>
        <taxon>Pseudomonadota</taxon>
        <taxon>Gammaproteobacteria</taxon>
        <taxon>Lysobacterales</taxon>
        <taxon>Lysobacteraceae</taxon>
        <taxon>Pseudoxanthomonas</taxon>
    </lineage>
</organism>
<dbReference type="SMART" id="SM00912">
    <property type="entry name" value="Haemagg_act"/>
    <property type="match status" value="1"/>
</dbReference>
<keyword evidence="3" id="KW-0732">Signal</keyword>
<name>A0A921P1X2_9GAMM</name>
<evidence type="ECO:0000256" key="2">
    <source>
        <dbReference type="ARBA" id="ARBA00022525"/>
    </source>
</evidence>
<dbReference type="InterPro" id="IPR011050">
    <property type="entry name" value="Pectin_lyase_fold/virulence"/>
</dbReference>
<dbReference type="InterPro" id="IPR050909">
    <property type="entry name" value="Bact_Autotransporter_VF"/>
</dbReference>
<evidence type="ECO:0000313" key="7">
    <source>
        <dbReference type="Proteomes" id="UP000717981"/>
    </source>
</evidence>
<dbReference type="GO" id="GO:0005576">
    <property type="term" value="C:extracellular region"/>
    <property type="evidence" value="ECO:0007669"/>
    <property type="project" value="UniProtKB-SubCell"/>
</dbReference>
<dbReference type="Gene3D" id="2.160.20.10">
    <property type="entry name" value="Single-stranded right-handed beta-helix, Pectin lyase-like"/>
    <property type="match status" value="1"/>
</dbReference>
<dbReference type="Proteomes" id="UP000717981">
    <property type="component" value="Unassembled WGS sequence"/>
</dbReference>
<evidence type="ECO:0000313" key="6">
    <source>
        <dbReference type="EMBL" id="KAF1684480.1"/>
    </source>
</evidence>
<sequence length="296" mass="30040">MRHGPASRLRLPFHAAALGLLAWLPALAWGQARDALPEDGRVAAGHAELARQDRALTITQRTPRAVLQWRSFDIGADAAVRFVQPDASAVALNWVLGGTPSRIAGELSGNGHVFLLNAAGVLVAPGARIDVGNLVATSLELTGGAAFDRPTAGFATTWQQAISANGLLAMAGLVAATEPAADPADPAQQAARPAGLLTLEAGADGHLRIGLDPAQVRTLLEDGGMRQEGGELVMSAEAESTVAASAVAGGGAPQARGAVLRDGRLLLLATPADGGQAGAAPRSGGGIRAFADEPRR</sequence>
<keyword evidence="7" id="KW-1185">Reference proteome</keyword>
<dbReference type="PANTHER" id="PTHR12338">
    <property type="entry name" value="AUTOTRANSPORTER"/>
    <property type="match status" value="1"/>
</dbReference>
<reference evidence="6" key="1">
    <citation type="submission" date="2017-10" db="EMBL/GenBank/DDBJ databases">
        <title>Whole genome sequencing of members of genus Pseudoxanthomonas.</title>
        <authorList>
            <person name="Kumar S."/>
            <person name="Bansal K."/>
            <person name="Kaur A."/>
            <person name="Patil P."/>
            <person name="Sharma S."/>
            <person name="Patil P.B."/>
        </authorList>
    </citation>
    <scope>NUCLEOTIDE SEQUENCE</scope>
    <source>
        <strain evidence="6">DSM 22914</strain>
    </source>
</reference>
<dbReference type="OrthoDB" id="218680at2"/>
<comment type="caution">
    <text evidence="6">The sequence shown here is derived from an EMBL/GenBank/DDBJ whole genome shotgun (WGS) entry which is preliminary data.</text>
</comment>
<evidence type="ECO:0000256" key="4">
    <source>
        <dbReference type="SAM" id="MobiDB-lite"/>
    </source>
</evidence>
<evidence type="ECO:0000256" key="1">
    <source>
        <dbReference type="ARBA" id="ARBA00004613"/>
    </source>
</evidence>
<evidence type="ECO:0000256" key="3">
    <source>
        <dbReference type="ARBA" id="ARBA00022729"/>
    </source>
</evidence>
<dbReference type="PANTHER" id="PTHR12338:SF8">
    <property type="entry name" value="HEME_HEMOPEXIN-BINDING PROTEIN"/>
    <property type="match status" value="1"/>
</dbReference>
<feature type="region of interest" description="Disordered" evidence="4">
    <location>
        <begin position="272"/>
        <end position="296"/>
    </location>
</feature>
<dbReference type="EMBL" id="PDWK01000116">
    <property type="protein sequence ID" value="KAF1684480.1"/>
    <property type="molecule type" value="Genomic_DNA"/>
</dbReference>
<dbReference type="InterPro" id="IPR008638">
    <property type="entry name" value="FhaB/CdiA-like_TPS"/>
</dbReference>
<feature type="domain" description="Filamentous haemagglutinin FhaB/tRNA nuclease CdiA-like TPS" evidence="5">
    <location>
        <begin position="33"/>
        <end position="145"/>
    </location>
</feature>
<dbReference type="Pfam" id="PF05860">
    <property type="entry name" value="TPS"/>
    <property type="match status" value="1"/>
</dbReference>
<keyword evidence="2" id="KW-0964">Secreted</keyword>
<protein>
    <submittedName>
        <fullName evidence="6">Filamentous hemagglutinin</fullName>
    </submittedName>
</protein>
<evidence type="ECO:0000259" key="5">
    <source>
        <dbReference type="SMART" id="SM00912"/>
    </source>
</evidence>
<comment type="subcellular location">
    <subcellularLocation>
        <location evidence="1">Secreted</location>
    </subcellularLocation>
</comment>
<dbReference type="SUPFAM" id="SSF51126">
    <property type="entry name" value="Pectin lyase-like"/>
    <property type="match status" value="1"/>
</dbReference>
<dbReference type="InterPro" id="IPR012334">
    <property type="entry name" value="Pectin_lyas_fold"/>
</dbReference>
<gene>
    <name evidence="6" type="ORF">CR938_13895</name>
</gene>
<proteinExistence type="predicted"/>